<feature type="transmembrane region" description="Helical" evidence="5">
    <location>
        <begin position="351"/>
        <end position="373"/>
    </location>
</feature>
<dbReference type="InterPro" id="IPR052528">
    <property type="entry name" value="Sugar_transport-like"/>
</dbReference>
<dbReference type="PANTHER" id="PTHR23526">
    <property type="entry name" value="INTEGRAL MEMBRANE TRANSPORT PROTEIN-RELATED"/>
    <property type="match status" value="1"/>
</dbReference>
<dbReference type="Pfam" id="PF07690">
    <property type="entry name" value="MFS_1"/>
    <property type="match status" value="1"/>
</dbReference>
<feature type="domain" description="Major facilitator superfamily (MFS) profile" evidence="6">
    <location>
        <begin position="254"/>
        <end position="447"/>
    </location>
</feature>
<protein>
    <recommendedName>
        <fullName evidence="6">Major facilitator superfamily (MFS) profile domain-containing protein</fullName>
    </recommendedName>
</protein>
<evidence type="ECO:0000256" key="1">
    <source>
        <dbReference type="ARBA" id="ARBA00004651"/>
    </source>
</evidence>
<feature type="transmembrane region" description="Helical" evidence="5">
    <location>
        <begin position="103"/>
        <end position="123"/>
    </location>
</feature>
<evidence type="ECO:0000313" key="7">
    <source>
        <dbReference type="EMBL" id="ERG64637.1"/>
    </source>
</evidence>
<feature type="transmembrane region" description="Helical" evidence="5">
    <location>
        <begin position="324"/>
        <end position="345"/>
    </location>
</feature>
<feature type="transmembrane region" description="Helical" evidence="5">
    <location>
        <begin position="292"/>
        <end position="312"/>
    </location>
</feature>
<comment type="caution">
    <text evidence="7">The sequence shown here is derived from an EMBL/GenBank/DDBJ whole genome shotgun (WGS) entry which is preliminary data.</text>
</comment>
<evidence type="ECO:0000313" key="8">
    <source>
        <dbReference type="Proteomes" id="UP000016462"/>
    </source>
</evidence>
<evidence type="ECO:0000256" key="5">
    <source>
        <dbReference type="SAM" id="Phobius"/>
    </source>
</evidence>
<dbReference type="RefSeq" id="WP_021010169.1">
    <property type="nucleotide sequence ID" value="NZ_ASHR01000017.1"/>
</dbReference>
<organism evidence="7 8">
    <name type="scientific">Agrococcus pavilionensis RW1</name>
    <dbReference type="NCBI Taxonomy" id="1330458"/>
    <lineage>
        <taxon>Bacteria</taxon>
        <taxon>Bacillati</taxon>
        <taxon>Actinomycetota</taxon>
        <taxon>Actinomycetes</taxon>
        <taxon>Micrococcales</taxon>
        <taxon>Microbacteriaceae</taxon>
        <taxon>Agrococcus</taxon>
    </lineage>
</organism>
<dbReference type="EMBL" id="ASHR01000017">
    <property type="protein sequence ID" value="ERG64637.1"/>
    <property type="molecule type" value="Genomic_DNA"/>
</dbReference>
<feature type="transmembrane region" description="Helical" evidence="5">
    <location>
        <begin position="422"/>
        <end position="441"/>
    </location>
</feature>
<evidence type="ECO:0000256" key="3">
    <source>
        <dbReference type="ARBA" id="ARBA00022989"/>
    </source>
</evidence>
<keyword evidence="3 5" id="KW-1133">Transmembrane helix</keyword>
<evidence type="ECO:0000259" key="6">
    <source>
        <dbReference type="PROSITE" id="PS50850"/>
    </source>
</evidence>
<sequence length="447" mass="45183">MREPLSERVYRRAVRRDEAAERALPAAVRERVPANGVRQVAAQALQSAGDHSVHASTVLPWLLHALGAPGALVGLLVPVRESLSMLPQAMLTPLVLRVRHRKAIFVAGALVQAGAAGAIALVAALGAGVAAGVLIVAALAVFALGRCLCSIASKDVQGRTIPKGERGQITGLATTAGGLAAITLGVAIRVVGGEDASAGLLAWVIAGGAALWVLAALLYSGIREPDGDPWEDDADASAGAAERPGWARDAWALLREDAQLRRFVGVRSLLLVSALSPPFLVSLAAATGSGSLVGLGGFVLSAGLAALLGGRVAGRLADRSSRTLMSVGAALASAIVLAVVAIAALPGFDGGSLWGSAVLVAAYFLLALTHTAVRVARKTYVVDMADGDRRTRAVAVANSAMGVVLLVVGAASAALATLGPTWALLLLAALGAIGVVATRRLPEAGRD</sequence>
<dbReference type="OrthoDB" id="1117124at2"/>
<dbReference type="InterPro" id="IPR011701">
    <property type="entry name" value="MFS"/>
</dbReference>
<feature type="transmembrane region" description="Helical" evidence="5">
    <location>
        <begin position="200"/>
        <end position="219"/>
    </location>
</feature>
<dbReference type="PANTHER" id="PTHR23526:SF4">
    <property type="entry name" value="INTEGRAL MEMBRANE TRANSPORT PROTEIN"/>
    <property type="match status" value="1"/>
</dbReference>
<feature type="transmembrane region" description="Helical" evidence="5">
    <location>
        <begin position="129"/>
        <end position="149"/>
    </location>
</feature>
<feature type="transmembrane region" description="Helical" evidence="5">
    <location>
        <begin position="169"/>
        <end position="188"/>
    </location>
</feature>
<dbReference type="GO" id="GO:0022857">
    <property type="term" value="F:transmembrane transporter activity"/>
    <property type="evidence" value="ECO:0007669"/>
    <property type="project" value="InterPro"/>
</dbReference>
<evidence type="ECO:0000256" key="2">
    <source>
        <dbReference type="ARBA" id="ARBA00022692"/>
    </source>
</evidence>
<keyword evidence="8" id="KW-1185">Reference proteome</keyword>
<reference evidence="7 8" key="1">
    <citation type="journal article" date="2013" name="Genome Announc.">
        <title>First draft genome sequence from a member of the genus agrococcus, isolated from modern microbialites.</title>
        <authorList>
            <person name="White R.A.III."/>
            <person name="Grassa C.J."/>
            <person name="Suttle C.A."/>
        </authorList>
    </citation>
    <scope>NUCLEOTIDE SEQUENCE [LARGE SCALE GENOMIC DNA]</scope>
    <source>
        <strain evidence="7 8">RW1</strain>
    </source>
</reference>
<evidence type="ECO:0000256" key="4">
    <source>
        <dbReference type="ARBA" id="ARBA00023136"/>
    </source>
</evidence>
<dbReference type="InterPro" id="IPR020846">
    <property type="entry name" value="MFS_dom"/>
</dbReference>
<keyword evidence="2 5" id="KW-0812">Transmembrane</keyword>
<dbReference type="InterPro" id="IPR036259">
    <property type="entry name" value="MFS_trans_sf"/>
</dbReference>
<dbReference type="GO" id="GO:0005886">
    <property type="term" value="C:plasma membrane"/>
    <property type="evidence" value="ECO:0007669"/>
    <property type="project" value="UniProtKB-SubCell"/>
</dbReference>
<feature type="transmembrane region" description="Helical" evidence="5">
    <location>
        <begin position="264"/>
        <end position="286"/>
    </location>
</feature>
<accession>U1LRE7</accession>
<feature type="transmembrane region" description="Helical" evidence="5">
    <location>
        <begin position="394"/>
        <end position="416"/>
    </location>
</feature>
<keyword evidence="4 5" id="KW-0472">Membrane</keyword>
<comment type="subcellular location">
    <subcellularLocation>
        <location evidence="1">Cell membrane</location>
        <topology evidence="1">Multi-pass membrane protein</topology>
    </subcellularLocation>
</comment>
<dbReference type="Gene3D" id="1.20.1250.20">
    <property type="entry name" value="MFS general substrate transporter like domains"/>
    <property type="match status" value="1"/>
</dbReference>
<dbReference type="SUPFAM" id="SSF103473">
    <property type="entry name" value="MFS general substrate transporter"/>
    <property type="match status" value="1"/>
</dbReference>
<dbReference type="PROSITE" id="PS50850">
    <property type="entry name" value="MFS"/>
    <property type="match status" value="1"/>
</dbReference>
<proteinExistence type="predicted"/>
<name>U1LRE7_9MICO</name>
<gene>
    <name evidence="7" type="ORF">L332_09275</name>
</gene>
<dbReference type="Proteomes" id="UP000016462">
    <property type="component" value="Unassembled WGS sequence"/>
</dbReference>
<dbReference type="AlphaFoldDB" id="U1LRE7"/>